<proteinExistence type="predicted"/>
<accession>X1QZ26</accession>
<dbReference type="Gene3D" id="3.30.450.40">
    <property type="match status" value="1"/>
</dbReference>
<protein>
    <recommendedName>
        <fullName evidence="2">GAF domain-containing protein</fullName>
    </recommendedName>
</protein>
<organism evidence="1">
    <name type="scientific">marine sediment metagenome</name>
    <dbReference type="NCBI Taxonomy" id="412755"/>
    <lineage>
        <taxon>unclassified sequences</taxon>
        <taxon>metagenomes</taxon>
        <taxon>ecological metagenomes</taxon>
    </lineage>
</organism>
<sequence>VIEEHEKGALVTPKETIKEEEIYLTEHNKRLIQKLEKKMLDLEKSEKRIKYLYSVLGAIRGVNQLIIKEKNRGILIQKTCDVLIGARGYNTAWLGLLKDEKNFASVVGSSLGADVSRFCEQVLRGDYPPCIKKALTKKDLFMVMDRSRDCGDCPLKKLHLGRNSLLMRITYKSKLFGFLVLSLEPDVYIDQEEKGLLEEVTGDIAFGLHNIELGENLEKRTYDLKERVKELNCLWEISNLVEKSDISLEAIIKGTVNILPSAWQYPEIICARIILEAKEYKTKNFKETIWKQSSDI</sequence>
<dbReference type="AlphaFoldDB" id="X1QZ26"/>
<evidence type="ECO:0008006" key="2">
    <source>
        <dbReference type="Google" id="ProtNLM"/>
    </source>
</evidence>
<feature type="non-terminal residue" evidence="1">
    <location>
        <position position="1"/>
    </location>
</feature>
<dbReference type="SUPFAM" id="SSF55781">
    <property type="entry name" value="GAF domain-like"/>
    <property type="match status" value="1"/>
</dbReference>
<feature type="non-terminal residue" evidence="1">
    <location>
        <position position="296"/>
    </location>
</feature>
<dbReference type="EMBL" id="BARW01004116">
    <property type="protein sequence ID" value="GAI60081.1"/>
    <property type="molecule type" value="Genomic_DNA"/>
</dbReference>
<name>X1QZ26_9ZZZZ</name>
<dbReference type="InterPro" id="IPR029016">
    <property type="entry name" value="GAF-like_dom_sf"/>
</dbReference>
<reference evidence="1" key="1">
    <citation type="journal article" date="2014" name="Front. Microbiol.">
        <title>High frequency of phylogenetically diverse reductive dehalogenase-homologous genes in deep subseafloor sedimentary metagenomes.</title>
        <authorList>
            <person name="Kawai M."/>
            <person name="Futagami T."/>
            <person name="Toyoda A."/>
            <person name="Takaki Y."/>
            <person name="Nishi S."/>
            <person name="Hori S."/>
            <person name="Arai W."/>
            <person name="Tsubouchi T."/>
            <person name="Morono Y."/>
            <person name="Uchiyama I."/>
            <person name="Ito T."/>
            <person name="Fujiyama A."/>
            <person name="Inagaki F."/>
            <person name="Takami H."/>
        </authorList>
    </citation>
    <scope>NUCLEOTIDE SEQUENCE</scope>
    <source>
        <strain evidence="1">Expedition CK06-06</strain>
    </source>
</reference>
<gene>
    <name evidence="1" type="ORF">S12H4_09902</name>
</gene>
<evidence type="ECO:0000313" key="1">
    <source>
        <dbReference type="EMBL" id="GAI60081.1"/>
    </source>
</evidence>
<comment type="caution">
    <text evidence="1">The sequence shown here is derived from an EMBL/GenBank/DDBJ whole genome shotgun (WGS) entry which is preliminary data.</text>
</comment>